<comment type="caution">
    <text evidence="3">The sequence shown here is derived from an EMBL/GenBank/DDBJ whole genome shotgun (WGS) entry which is preliminary data.</text>
</comment>
<proteinExistence type="predicted"/>
<protein>
    <recommendedName>
        <fullName evidence="5">Recombinase</fullName>
    </recommendedName>
</protein>
<evidence type="ECO:0000313" key="3">
    <source>
        <dbReference type="EMBL" id="MBY6321468.1"/>
    </source>
</evidence>
<keyword evidence="4" id="KW-1185">Reference proteome</keyword>
<dbReference type="Proteomes" id="UP001520140">
    <property type="component" value="Unassembled WGS sequence"/>
</dbReference>
<dbReference type="SUPFAM" id="SSF47823">
    <property type="entry name" value="lambda integrase-like, N-terminal domain"/>
    <property type="match status" value="1"/>
</dbReference>
<dbReference type="RefSeq" id="WP_068103916.1">
    <property type="nucleotide sequence ID" value="NZ_JABUKE010000009.1"/>
</dbReference>
<dbReference type="Gene3D" id="1.10.150.130">
    <property type="match status" value="1"/>
</dbReference>
<organism evidence="3 4">
    <name type="scientific">Rhodococcoides kroppenstedtii</name>
    <dbReference type="NCBI Taxonomy" id="293050"/>
    <lineage>
        <taxon>Bacteria</taxon>
        <taxon>Bacillati</taxon>
        <taxon>Actinomycetota</taxon>
        <taxon>Actinomycetes</taxon>
        <taxon>Mycobacteriales</taxon>
        <taxon>Nocardiaceae</taxon>
        <taxon>Rhodococcoides</taxon>
    </lineage>
</organism>
<keyword evidence="1" id="KW-0238">DNA-binding</keyword>
<sequence length="329" mass="35893">MERPHQVPPGYRYEWALFADWCAAAETVPLPASPETLAAFLDDNPAGDETLRRRVAAINRAHRNAGESEPGTVTAIRLRLDRARSHRVARRRIAAASIVPALPTIGWPAGLFGRRDALVLVLYALGLGPRDIAALDRRDIEACGDGLRIHGRHQLDTTELSEVDSGASARTWTLWQQVLDVADRSASTRVLEDLLRTGHVPVPYVGAAARRGPVVVPIDRWGAVPFPLTAMSAPSVAAVIAAHLNGTAPRHPTRPERVSRGGDARTAPPGTEHYEAPRLDHGYYDAGTAARRDAAVAMTEVDDIFDDIDIRTEQLLRCTMDLLETFQTL</sequence>
<dbReference type="EMBL" id="JABUKG010000011">
    <property type="protein sequence ID" value="MBY6321468.1"/>
    <property type="molecule type" value="Genomic_DNA"/>
</dbReference>
<evidence type="ECO:0000256" key="2">
    <source>
        <dbReference type="SAM" id="MobiDB-lite"/>
    </source>
</evidence>
<reference evidence="3 4" key="1">
    <citation type="submission" date="2020-06" db="EMBL/GenBank/DDBJ databases">
        <title>Taxonomy, biology and ecology of Rhodococcus bacteria occurring in California pistachio and other woody hosts as revealed by genome sequence analyses.</title>
        <authorList>
            <person name="Gai Y."/>
            <person name="Riely B."/>
        </authorList>
    </citation>
    <scope>NUCLEOTIDE SEQUENCE [LARGE SCALE GENOMIC DNA]</scope>
    <source>
        <strain evidence="3 4">BP-284</strain>
    </source>
</reference>
<evidence type="ECO:0000313" key="4">
    <source>
        <dbReference type="Proteomes" id="UP001520140"/>
    </source>
</evidence>
<feature type="compositionally biased region" description="Basic and acidic residues" evidence="2">
    <location>
        <begin position="253"/>
        <end position="263"/>
    </location>
</feature>
<gene>
    <name evidence="3" type="ORF">HQ605_11585</name>
</gene>
<evidence type="ECO:0008006" key="5">
    <source>
        <dbReference type="Google" id="ProtNLM"/>
    </source>
</evidence>
<feature type="region of interest" description="Disordered" evidence="2">
    <location>
        <begin position="247"/>
        <end position="278"/>
    </location>
</feature>
<accession>A0ABS7NTZ0</accession>
<name>A0ABS7NTZ0_9NOCA</name>
<evidence type="ECO:0000256" key="1">
    <source>
        <dbReference type="ARBA" id="ARBA00023125"/>
    </source>
</evidence>
<dbReference type="InterPro" id="IPR010998">
    <property type="entry name" value="Integrase_recombinase_N"/>
</dbReference>